<dbReference type="InterPro" id="IPR000772">
    <property type="entry name" value="Ricin_B_lectin"/>
</dbReference>
<dbReference type="Proteomes" id="UP000601223">
    <property type="component" value="Unassembled WGS sequence"/>
</dbReference>
<dbReference type="Gene3D" id="2.80.10.50">
    <property type="match status" value="1"/>
</dbReference>
<dbReference type="Pfam" id="PF00652">
    <property type="entry name" value="Ricin_B_lectin"/>
    <property type="match status" value="1"/>
</dbReference>
<organism evidence="3 4">
    <name type="scientific">Catellatospora bangladeshensis</name>
    <dbReference type="NCBI Taxonomy" id="310355"/>
    <lineage>
        <taxon>Bacteria</taxon>
        <taxon>Bacillati</taxon>
        <taxon>Actinomycetota</taxon>
        <taxon>Actinomycetes</taxon>
        <taxon>Micromonosporales</taxon>
        <taxon>Micromonosporaceae</taxon>
        <taxon>Catellatospora</taxon>
    </lineage>
</organism>
<feature type="signal peptide" evidence="1">
    <location>
        <begin position="1"/>
        <end position="30"/>
    </location>
</feature>
<sequence length="186" mass="20581">MNMRRRLMTLVAAVVVAATAGTALAGSAHAAPASQDVQPLGVGVFQQIRNEFSNKCVIPKGNSLNPNAPIVQRTCENRTQHRWALFSTGNGYYWIVNQGSGLCLDLAANSEDEVTYGTRAQQFTCDMAYTSEQWTPISYFGTGIYLFQNRVKNLCLDVLGRSGSNDAPLQVIECKLYETAQQFYYY</sequence>
<evidence type="ECO:0000313" key="4">
    <source>
        <dbReference type="Proteomes" id="UP000601223"/>
    </source>
</evidence>
<dbReference type="RefSeq" id="WP_203743888.1">
    <property type="nucleotide sequence ID" value="NZ_BONF01000009.1"/>
</dbReference>
<name>A0A8J3JNK0_9ACTN</name>
<dbReference type="PROSITE" id="PS50231">
    <property type="entry name" value="RICIN_B_LECTIN"/>
    <property type="match status" value="1"/>
</dbReference>
<dbReference type="InterPro" id="IPR035992">
    <property type="entry name" value="Ricin_B-like_lectins"/>
</dbReference>
<evidence type="ECO:0000313" key="3">
    <source>
        <dbReference type="EMBL" id="GIF80394.1"/>
    </source>
</evidence>
<evidence type="ECO:0000256" key="1">
    <source>
        <dbReference type="SAM" id="SignalP"/>
    </source>
</evidence>
<dbReference type="SUPFAM" id="SSF50370">
    <property type="entry name" value="Ricin B-like lectins"/>
    <property type="match status" value="1"/>
</dbReference>
<dbReference type="EMBL" id="BONF01000009">
    <property type="protein sequence ID" value="GIF80394.1"/>
    <property type="molecule type" value="Genomic_DNA"/>
</dbReference>
<protein>
    <recommendedName>
        <fullName evidence="2">Ricin B lectin domain-containing protein</fullName>
    </recommendedName>
</protein>
<accession>A0A8J3JNK0</accession>
<evidence type="ECO:0000259" key="2">
    <source>
        <dbReference type="Pfam" id="PF00652"/>
    </source>
</evidence>
<reference evidence="3 4" key="1">
    <citation type="submission" date="2021-01" db="EMBL/GenBank/DDBJ databases">
        <title>Whole genome shotgun sequence of Catellatospora bangladeshensis NBRC 107357.</title>
        <authorList>
            <person name="Komaki H."/>
            <person name="Tamura T."/>
        </authorList>
    </citation>
    <scope>NUCLEOTIDE SEQUENCE [LARGE SCALE GENOMIC DNA]</scope>
    <source>
        <strain evidence="3 4">NBRC 107357</strain>
    </source>
</reference>
<gene>
    <name evidence="3" type="ORF">Cba03nite_17430</name>
</gene>
<dbReference type="CDD" id="cd00161">
    <property type="entry name" value="beta-trefoil_Ricin-like"/>
    <property type="match status" value="1"/>
</dbReference>
<comment type="caution">
    <text evidence="3">The sequence shown here is derived from an EMBL/GenBank/DDBJ whole genome shotgun (WGS) entry which is preliminary data.</text>
</comment>
<dbReference type="PROSITE" id="PS51318">
    <property type="entry name" value="TAT"/>
    <property type="match status" value="1"/>
</dbReference>
<feature type="chain" id="PRO_5035252072" description="Ricin B lectin domain-containing protein" evidence="1">
    <location>
        <begin position="31"/>
        <end position="186"/>
    </location>
</feature>
<proteinExistence type="predicted"/>
<dbReference type="AlphaFoldDB" id="A0A8J3JNK0"/>
<keyword evidence="4" id="KW-1185">Reference proteome</keyword>
<feature type="domain" description="Ricin B lectin" evidence="2">
    <location>
        <begin position="47"/>
        <end position="183"/>
    </location>
</feature>
<keyword evidence="1" id="KW-0732">Signal</keyword>
<dbReference type="InterPro" id="IPR006311">
    <property type="entry name" value="TAT_signal"/>
</dbReference>